<protein>
    <recommendedName>
        <fullName evidence="3">non-specific serine/threonine protein kinase</fullName>
        <ecNumber evidence="3">2.7.11.1</ecNumber>
    </recommendedName>
</protein>
<feature type="compositionally biased region" description="Low complexity" evidence="13">
    <location>
        <begin position="8"/>
        <end position="25"/>
    </location>
</feature>
<dbReference type="Gene3D" id="1.10.510.10">
    <property type="entry name" value="Transferase(Phosphotransferase) domain 1"/>
    <property type="match status" value="1"/>
</dbReference>
<feature type="compositionally biased region" description="Pro residues" evidence="13">
    <location>
        <begin position="418"/>
        <end position="428"/>
    </location>
</feature>
<reference evidence="15 16" key="1">
    <citation type="submission" date="2015-03" db="EMBL/GenBank/DDBJ databases">
        <title>Genomics and transcriptomics of the oil-accumulating basidiomycete yeast T. oleaginosus allow insights into substrate utilization and the diverse evolutionary trajectories of mating systems in fungi.</title>
        <authorList>
            <consortium name="DOE Joint Genome Institute"/>
            <person name="Kourist R."/>
            <person name="Kracht O."/>
            <person name="Bracharz F."/>
            <person name="Lipzen A."/>
            <person name="Nolan M."/>
            <person name="Ohm R."/>
            <person name="Grigoriev I."/>
            <person name="Sun S."/>
            <person name="Heitman J."/>
            <person name="Bruck T."/>
            <person name="Nowrousian M."/>
        </authorList>
    </citation>
    <scope>NUCLEOTIDE SEQUENCE [LARGE SCALE GENOMIC DNA]</scope>
    <source>
        <strain evidence="15 16">IBC0246</strain>
    </source>
</reference>
<dbReference type="InterPro" id="IPR000719">
    <property type="entry name" value="Prot_kinase_dom"/>
</dbReference>
<evidence type="ECO:0000313" key="16">
    <source>
        <dbReference type="Proteomes" id="UP000053611"/>
    </source>
</evidence>
<dbReference type="Pfam" id="PF00069">
    <property type="entry name" value="Pkinase"/>
    <property type="match status" value="1"/>
</dbReference>
<dbReference type="GO" id="GO:0005935">
    <property type="term" value="C:cellular bud neck"/>
    <property type="evidence" value="ECO:0007669"/>
    <property type="project" value="UniProtKB-SubCell"/>
</dbReference>
<evidence type="ECO:0000256" key="11">
    <source>
        <dbReference type="ARBA" id="ARBA00048679"/>
    </source>
</evidence>
<evidence type="ECO:0000256" key="3">
    <source>
        <dbReference type="ARBA" id="ARBA00012513"/>
    </source>
</evidence>
<keyword evidence="9 12" id="KW-0067">ATP-binding</keyword>
<comment type="subcellular location">
    <subcellularLocation>
        <location evidence="1">Bud neck</location>
    </subcellularLocation>
</comment>
<dbReference type="GeneID" id="28980461"/>
<evidence type="ECO:0000256" key="7">
    <source>
        <dbReference type="ARBA" id="ARBA00022741"/>
    </source>
</evidence>
<dbReference type="InterPro" id="IPR043024">
    <property type="entry name" value="KA1_sf_fungal"/>
</dbReference>
<keyword evidence="4" id="KW-0723">Serine/threonine-protein kinase</keyword>
<evidence type="ECO:0000256" key="6">
    <source>
        <dbReference type="ARBA" id="ARBA00022679"/>
    </source>
</evidence>
<feature type="compositionally biased region" description="Low complexity" evidence="13">
    <location>
        <begin position="495"/>
        <end position="504"/>
    </location>
</feature>
<dbReference type="GO" id="GO:0005940">
    <property type="term" value="C:septin ring"/>
    <property type="evidence" value="ECO:0007669"/>
    <property type="project" value="UniProtKB-ARBA"/>
</dbReference>
<accession>A0A0J1AVL2</accession>
<feature type="binding site" evidence="12">
    <location>
        <position position="77"/>
    </location>
    <ligand>
        <name>ATP</name>
        <dbReference type="ChEBI" id="CHEBI:30616"/>
    </ligand>
</feature>
<feature type="region of interest" description="Disordered" evidence="13">
    <location>
        <begin position="707"/>
        <end position="762"/>
    </location>
</feature>
<keyword evidence="16" id="KW-1185">Reference proteome</keyword>
<feature type="compositionally biased region" description="Polar residues" evidence="13">
    <location>
        <begin position="741"/>
        <end position="758"/>
    </location>
</feature>
<feature type="region of interest" description="Disordered" evidence="13">
    <location>
        <begin position="1"/>
        <end position="39"/>
    </location>
</feature>
<keyword evidence="8 15" id="KW-0418">Kinase</keyword>
<feature type="region of interest" description="Disordered" evidence="13">
    <location>
        <begin position="653"/>
        <end position="693"/>
    </location>
</feature>
<feature type="domain" description="Protein kinase" evidence="14">
    <location>
        <begin position="48"/>
        <end position="312"/>
    </location>
</feature>
<sequence length="1097" mass="120078">MATAVQHRPAGSRRASAGAGPSSAAKRLSAMSGNSGTREADAKMIGQWKIGRTIGKGSSGRVKIAKHASTDQYAAVKIVPKGLIMSSRLSMSEAGTKAEKLLLGIEREIVIMKLIDHPNVLSLYDVWETNDDLYLVMEYVPGGELFDYLVRKGRLPQHEALHYFQQICYAVDYCHRFNICHRDLKPENLLLDQHKNIKVADFGMAAWQADENLLETSCGSPHYASPEIVAGKSYNGTASDIWSCGIILFALLTGRLPFDDDNIRTLLQKVKTGQFDMPTDIDLQARDLLARMLEKDPELRITMPEIMVHPFFCSRSPRLMGGRKMPAPPSLDVLARPVRAEDVDVDLMCNLKTLWHAMSEEEIYQSLLSKEKTWEKAVYHLLVQYRSRHLEQYNMDADSDDEDRIAAPRPHGRVAAPTPSPSLPAPPPKQRRVAAPSPPTTRRKPVPLADNEAVQNRATPPPRPNAPTPKKAANGMIVDSPASRTPSKLNPRSQAAHPAGPRAIRGGGATSPLNPHAPHITLHEATPVKEVVAQQPVPERAYGHARSRSVEQSQSNVYGHARSRSDQVRSPVVAMSPVLSAHHSPSSHEMPLPPLSPPQGLDQNLQSFLNDLTERVNSMGIRESTASSNSEHAQFQGAEFQAALAFMAQQSPVASVPENPMQLPAHRAEFPPSPQPDDVDQFADADDDDTSADNMSIYSASASVHRYTAPSPVPSVRSSVGPMHAPRSHHTRSGPPPVSGRWSQASGSYRNRSISSRPESPALLSPAVYTNGFDSHAHPPLPAVPASALRAERSAPRPPPKASRPAPPRPTHVPPRAVDSVLQREGGELRVKSTLGREDSYAFVELPNEIEDGVESTWGSSTRSGGFGTHRAADGFGMLKKRKKMSTEALSSQPLPDSMAKRSWFNNLFSFKPASCEILVNSRDIKEGLKRCKRALEAQGVKVIETQYQQRGLRCKVGEVKTINGDTIKGVRFRIEFERVYVAPGSSGGSGFSTKAVLTLEKGAQSTFRAAYNRLQKALENEAQQASPPSETGSKFAFHASMPRAAAKNRPSLKDANLHYPVAAAPQHRSAPNTPQFATFSPEIQAYRRPQPQTIRY</sequence>
<feature type="compositionally biased region" description="Acidic residues" evidence="13">
    <location>
        <begin position="677"/>
        <end position="691"/>
    </location>
</feature>
<comment type="similarity">
    <text evidence="2">Belongs to the protein kinase superfamily. CAMK Ser/Thr protein kinase family. NIM1 subfamily.</text>
</comment>
<dbReference type="SUPFAM" id="SSF56112">
    <property type="entry name" value="Protein kinase-like (PK-like)"/>
    <property type="match status" value="1"/>
</dbReference>
<dbReference type="STRING" id="879819.A0A0J1AVL2"/>
<organism evidence="15 16">
    <name type="scientific">Cutaneotrichosporon oleaginosum</name>
    <dbReference type="NCBI Taxonomy" id="879819"/>
    <lineage>
        <taxon>Eukaryota</taxon>
        <taxon>Fungi</taxon>
        <taxon>Dikarya</taxon>
        <taxon>Basidiomycota</taxon>
        <taxon>Agaricomycotina</taxon>
        <taxon>Tremellomycetes</taxon>
        <taxon>Trichosporonales</taxon>
        <taxon>Trichosporonaceae</taxon>
        <taxon>Cutaneotrichosporon</taxon>
    </lineage>
</organism>
<feature type="compositionally biased region" description="Polar residues" evidence="13">
    <location>
        <begin position="1070"/>
        <end position="1079"/>
    </location>
</feature>
<proteinExistence type="inferred from homology"/>
<dbReference type="Pfam" id="PF16797">
    <property type="entry name" value="Fungal_KA1"/>
    <property type="match status" value="1"/>
</dbReference>
<feature type="region of interest" description="Disordered" evidence="13">
    <location>
        <begin position="397"/>
        <end position="518"/>
    </location>
</feature>
<dbReference type="EMBL" id="KQ087262">
    <property type="protein sequence ID" value="KLT39324.1"/>
    <property type="molecule type" value="Genomic_DNA"/>
</dbReference>
<dbReference type="GO" id="GO:0035556">
    <property type="term" value="P:intracellular signal transduction"/>
    <property type="evidence" value="ECO:0007669"/>
    <property type="project" value="TreeGrafter"/>
</dbReference>
<dbReference type="PROSITE" id="PS50011">
    <property type="entry name" value="PROTEIN_KINASE_DOM"/>
    <property type="match status" value="1"/>
</dbReference>
<gene>
    <name evidence="15" type="ORF">CC85DRAFT_197744</name>
</gene>
<evidence type="ECO:0000256" key="9">
    <source>
        <dbReference type="ARBA" id="ARBA00022840"/>
    </source>
</evidence>
<name>A0A0J1AVL2_9TREE</name>
<feature type="region of interest" description="Disordered" evidence="13">
    <location>
        <begin position="1065"/>
        <end position="1097"/>
    </location>
</feature>
<dbReference type="InterPro" id="IPR011009">
    <property type="entry name" value="Kinase-like_dom_sf"/>
</dbReference>
<dbReference type="RefSeq" id="XP_018275815.1">
    <property type="nucleotide sequence ID" value="XM_018419858.1"/>
</dbReference>
<feature type="compositionally biased region" description="Pro residues" evidence="13">
    <location>
        <begin position="796"/>
        <end position="813"/>
    </location>
</feature>
<dbReference type="SMART" id="SM00220">
    <property type="entry name" value="S_TKc"/>
    <property type="match status" value="1"/>
</dbReference>
<dbReference type="PANTHER" id="PTHR24346">
    <property type="entry name" value="MAP/MICROTUBULE AFFINITY-REGULATING KINASE"/>
    <property type="match status" value="1"/>
</dbReference>
<feature type="region of interest" description="Disordered" evidence="13">
    <location>
        <begin position="541"/>
        <end position="569"/>
    </location>
</feature>
<evidence type="ECO:0000256" key="4">
    <source>
        <dbReference type="ARBA" id="ARBA00022527"/>
    </source>
</evidence>
<dbReference type="OrthoDB" id="193931at2759"/>
<dbReference type="InterPro" id="IPR008271">
    <property type="entry name" value="Ser/Thr_kinase_AS"/>
</dbReference>
<comment type="catalytic activity">
    <reaction evidence="10">
        <text>L-threonyl-[protein] + ATP = O-phospho-L-threonyl-[protein] + ADP + H(+)</text>
        <dbReference type="Rhea" id="RHEA:46608"/>
        <dbReference type="Rhea" id="RHEA-COMP:11060"/>
        <dbReference type="Rhea" id="RHEA-COMP:11605"/>
        <dbReference type="ChEBI" id="CHEBI:15378"/>
        <dbReference type="ChEBI" id="CHEBI:30013"/>
        <dbReference type="ChEBI" id="CHEBI:30616"/>
        <dbReference type="ChEBI" id="CHEBI:61977"/>
        <dbReference type="ChEBI" id="CHEBI:456216"/>
        <dbReference type="EC" id="2.7.11.1"/>
    </reaction>
</comment>
<dbReference type="PROSITE" id="PS00107">
    <property type="entry name" value="PROTEIN_KINASE_ATP"/>
    <property type="match status" value="1"/>
</dbReference>
<keyword evidence="7 12" id="KW-0547">Nucleotide-binding</keyword>
<dbReference type="CDD" id="cd14081">
    <property type="entry name" value="STKc_BRSK1_2"/>
    <property type="match status" value="1"/>
</dbReference>
<evidence type="ECO:0000256" key="2">
    <source>
        <dbReference type="ARBA" id="ARBA00010791"/>
    </source>
</evidence>
<comment type="catalytic activity">
    <reaction evidence="11">
        <text>L-seryl-[protein] + ATP = O-phospho-L-seryl-[protein] + ADP + H(+)</text>
        <dbReference type="Rhea" id="RHEA:17989"/>
        <dbReference type="Rhea" id="RHEA-COMP:9863"/>
        <dbReference type="Rhea" id="RHEA-COMP:11604"/>
        <dbReference type="ChEBI" id="CHEBI:15378"/>
        <dbReference type="ChEBI" id="CHEBI:29999"/>
        <dbReference type="ChEBI" id="CHEBI:30616"/>
        <dbReference type="ChEBI" id="CHEBI:83421"/>
        <dbReference type="ChEBI" id="CHEBI:456216"/>
        <dbReference type="EC" id="2.7.11.1"/>
    </reaction>
</comment>
<evidence type="ECO:0000259" key="14">
    <source>
        <dbReference type="PROSITE" id="PS50011"/>
    </source>
</evidence>
<evidence type="ECO:0000256" key="10">
    <source>
        <dbReference type="ARBA" id="ARBA00047899"/>
    </source>
</evidence>
<dbReference type="GO" id="GO:0005524">
    <property type="term" value="F:ATP binding"/>
    <property type="evidence" value="ECO:0007669"/>
    <property type="project" value="UniProtKB-UniRule"/>
</dbReference>
<dbReference type="GO" id="GO:0004674">
    <property type="term" value="F:protein serine/threonine kinase activity"/>
    <property type="evidence" value="ECO:0007669"/>
    <property type="project" value="UniProtKB-KW"/>
</dbReference>
<keyword evidence="6" id="KW-0808">Transferase</keyword>
<feature type="region of interest" description="Disordered" evidence="13">
    <location>
        <begin position="789"/>
        <end position="825"/>
    </location>
</feature>
<dbReference type="AlphaFoldDB" id="A0A0J1AVL2"/>
<dbReference type="PANTHER" id="PTHR24346:SF82">
    <property type="entry name" value="KP78A-RELATED"/>
    <property type="match status" value="1"/>
</dbReference>
<keyword evidence="5" id="KW-0597">Phosphoprotein</keyword>
<dbReference type="FunFam" id="1.10.510.10:FF:000394">
    <property type="entry name" value="Serine/threonine-protein kinase HSL1"/>
    <property type="match status" value="1"/>
</dbReference>
<dbReference type="PROSITE" id="PS00108">
    <property type="entry name" value="PROTEIN_KINASE_ST"/>
    <property type="match status" value="1"/>
</dbReference>
<evidence type="ECO:0000313" key="15">
    <source>
        <dbReference type="EMBL" id="KLT39324.1"/>
    </source>
</evidence>
<evidence type="ECO:0000256" key="12">
    <source>
        <dbReference type="PROSITE-ProRule" id="PRU10141"/>
    </source>
</evidence>
<evidence type="ECO:0000256" key="8">
    <source>
        <dbReference type="ARBA" id="ARBA00022777"/>
    </source>
</evidence>
<dbReference type="EC" id="2.7.11.1" evidence="3"/>
<evidence type="ECO:0000256" key="5">
    <source>
        <dbReference type="ARBA" id="ARBA00022553"/>
    </source>
</evidence>
<dbReference type="Proteomes" id="UP000053611">
    <property type="component" value="Unassembled WGS sequence"/>
</dbReference>
<dbReference type="InterPro" id="IPR017441">
    <property type="entry name" value="Protein_kinase_ATP_BS"/>
</dbReference>
<evidence type="ECO:0000256" key="1">
    <source>
        <dbReference type="ARBA" id="ARBA00004266"/>
    </source>
</evidence>
<dbReference type="Gene3D" id="3.30.310.220">
    <property type="entry name" value="Fungal kinase associated-1 domain"/>
    <property type="match status" value="1"/>
</dbReference>
<dbReference type="InterPro" id="IPR031850">
    <property type="entry name" value="Fungal_KA1_dom"/>
</dbReference>
<feature type="compositionally biased region" description="Polar residues" evidence="13">
    <location>
        <begin position="482"/>
        <end position="493"/>
    </location>
</feature>
<evidence type="ECO:0000256" key="13">
    <source>
        <dbReference type="SAM" id="MobiDB-lite"/>
    </source>
</evidence>